<dbReference type="Gene3D" id="3.20.20.80">
    <property type="entry name" value="Glycosidases"/>
    <property type="match status" value="1"/>
</dbReference>
<gene>
    <name evidence="2" type="ORF">BIV57_08060</name>
</gene>
<dbReference type="InterPro" id="IPR017853">
    <property type="entry name" value="GH"/>
</dbReference>
<dbReference type="SUPFAM" id="SSF51445">
    <property type="entry name" value="(Trans)glycosidases"/>
    <property type="match status" value="1"/>
</dbReference>
<feature type="domain" description="Rv2525c-like glycoside hydrolase-like" evidence="1">
    <location>
        <begin position="49"/>
        <end position="259"/>
    </location>
</feature>
<evidence type="ECO:0000259" key="1">
    <source>
        <dbReference type="Pfam" id="PF08924"/>
    </source>
</evidence>
<evidence type="ECO:0000313" key="2">
    <source>
        <dbReference type="EMBL" id="OIV38023.1"/>
    </source>
</evidence>
<dbReference type="Pfam" id="PF08924">
    <property type="entry name" value="Rv2525c_GlyHyd-like"/>
    <property type="match status" value="1"/>
</dbReference>
<accession>A0A1J7BH59</accession>
<keyword evidence="3" id="KW-1185">Reference proteome</keyword>
<protein>
    <recommendedName>
        <fullName evidence="1">Rv2525c-like glycoside hydrolase-like domain-containing protein</fullName>
    </recommendedName>
</protein>
<dbReference type="InterPro" id="IPR015020">
    <property type="entry name" value="Rv2525c-like_Glyco_Hydro-like"/>
</dbReference>
<evidence type="ECO:0000313" key="3">
    <source>
        <dbReference type="Proteomes" id="UP000243342"/>
    </source>
</evidence>
<dbReference type="Proteomes" id="UP000243342">
    <property type="component" value="Unassembled WGS sequence"/>
</dbReference>
<dbReference type="EMBL" id="MLCF01000035">
    <property type="protein sequence ID" value="OIV38023.1"/>
    <property type="molecule type" value="Genomic_DNA"/>
</dbReference>
<reference evidence="2 3" key="1">
    <citation type="submission" date="2016-10" db="EMBL/GenBank/DDBJ databases">
        <title>Genome sequence of Streptomyces gilvigriseus MUSC 26.</title>
        <authorList>
            <person name="Lee L.-H."/>
            <person name="Ser H.-L."/>
        </authorList>
    </citation>
    <scope>NUCLEOTIDE SEQUENCE [LARGE SCALE GENOMIC DNA]</scope>
    <source>
        <strain evidence="2 3">MUSC 26</strain>
    </source>
</reference>
<organism evidence="2 3">
    <name type="scientific">Mangrovactinospora gilvigrisea</name>
    <dbReference type="NCBI Taxonomy" id="1428644"/>
    <lineage>
        <taxon>Bacteria</taxon>
        <taxon>Bacillati</taxon>
        <taxon>Actinomycetota</taxon>
        <taxon>Actinomycetes</taxon>
        <taxon>Kitasatosporales</taxon>
        <taxon>Streptomycetaceae</taxon>
        <taxon>Mangrovactinospora</taxon>
    </lineage>
</organism>
<name>A0A1J7BH59_9ACTN</name>
<dbReference type="AlphaFoldDB" id="A0A1J7BH59"/>
<sequence length="265" mass="28549">MQNADAVTRATRAARPARGPALTRALAAQHYRGPAFDACSAPALDTLRAWWGHSPYKAVGIYMGGANRYCSQPRLNAAWVQGARAIGWRLIPVYVGSQAPCLNPKIKQRRIKAGQALAQGRTEALDALRASDRLGLPGIAPLYLDMEAYRKNDPSCTATVQAFAAAWNRTVRAAGHLTGFYSSADSGIRDLVRAARAGRAGPADLPDVLWYAHWDQRDATVGEKAVPDADWQGARIHQYKGNVRETHGGAALTIDVNAVDAPVSR</sequence>
<proteinExistence type="predicted"/>
<comment type="caution">
    <text evidence="2">The sequence shown here is derived from an EMBL/GenBank/DDBJ whole genome shotgun (WGS) entry which is preliminary data.</text>
</comment>
<dbReference type="STRING" id="1428644.BIV57_08060"/>